<gene>
    <name evidence="4" type="ORF">HHJ77_02935</name>
</gene>
<evidence type="ECO:0000259" key="3">
    <source>
        <dbReference type="Pfam" id="PF05448"/>
    </source>
</evidence>
<sequence>MLTDLPLEELQVFEPDVKQPQDFKDFWDKTLAQARETPAGMSLEPTPTPLETLEYYDVTFPGFNGDSIRGWLAGKPGFTQADPQPVIVEYRGYGGGRGLPGEEPFWPSSGFVHFLMDTRGQGGDWGSGGDTPDPYPVSPHALGFFTNGIESRETYYYRRLITDAIRAVDGVLTLPFVDSKRVFCAGASQGGGLAAITSAWHPQVRAGLADVAFLGNLLRGAMLTDTVPYYELARYLRVKPQRIEAVRETLAYFDAVNFARLAATPCYFSVSLQDEYVPPSCTYSIINQWAGDKSVEVYEFAKHQGVGLTHRYKQHAWLQQFLDI</sequence>
<comment type="caution">
    <text evidence="4">The sequence shown here is derived from an EMBL/GenBank/DDBJ whole genome shotgun (WGS) entry which is preliminary data.</text>
</comment>
<dbReference type="InterPro" id="IPR039069">
    <property type="entry name" value="CE7"/>
</dbReference>
<evidence type="ECO:0000313" key="5">
    <source>
        <dbReference type="Proteomes" id="UP000575397"/>
    </source>
</evidence>
<dbReference type="PANTHER" id="PTHR40111:SF1">
    <property type="entry name" value="CEPHALOSPORIN-C DEACETYLASE"/>
    <property type="match status" value="1"/>
</dbReference>
<protein>
    <submittedName>
        <fullName evidence="4">Prolyl oligopeptidase family serine peptidase</fullName>
    </submittedName>
</protein>
<evidence type="ECO:0000256" key="2">
    <source>
        <dbReference type="PIRSR" id="PIRSR639069-2"/>
    </source>
</evidence>
<organism evidence="4 5">
    <name type="scientific">Mobiluncus mulieris</name>
    <dbReference type="NCBI Taxonomy" id="2052"/>
    <lineage>
        <taxon>Bacteria</taxon>
        <taxon>Bacillati</taxon>
        <taxon>Actinomycetota</taxon>
        <taxon>Actinomycetes</taxon>
        <taxon>Actinomycetales</taxon>
        <taxon>Actinomycetaceae</taxon>
        <taxon>Mobiluncus</taxon>
    </lineage>
</organism>
<feature type="binding site" evidence="2">
    <location>
        <position position="93"/>
    </location>
    <ligand>
        <name>substrate</name>
    </ligand>
</feature>
<dbReference type="InterPro" id="IPR008391">
    <property type="entry name" value="AXE1_dom"/>
</dbReference>
<dbReference type="AlphaFoldDB" id="A0A2J9KN72"/>
<dbReference type="GO" id="GO:0005976">
    <property type="term" value="P:polysaccharide metabolic process"/>
    <property type="evidence" value="ECO:0007669"/>
    <property type="project" value="TreeGrafter"/>
</dbReference>
<dbReference type="Gene3D" id="3.40.50.1820">
    <property type="entry name" value="alpha/beta hydrolase"/>
    <property type="match status" value="1"/>
</dbReference>
<feature type="active site" description="Charge relay system" evidence="1">
    <location>
        <position position="303"/>
    </location>
</feature>
<dbReference type="GO" id="GO:0052689">
    <property type="term" value="F:carboxylic ester hydrolase activity"/>
    <property type="evidence" value="ECO:0007669"/>
    <property type="project" value="TreeGrafter"/>
</dbReference>
<proteinExistence type="predicted"/>
<reference evidence="4 5" key="1">
    <citation type="submission" date="2020-04" db="EMBL/GenBank/DDBJ databases">
        <title>Antimicrobial susceptibility and clonality of vaginal-derived multi-drug resistant Mobiluncus isolates in China.</title>
        <authorList>
            <person name="Zhang X."/>
        </authorList>
    </citation>
    <scope>NUCLEOTIDE SEQUENCE [LARGE SCALE GENOMIC DNA]</scope>
    <source>
        <strain evidence="4 5">12</strain>
    </source>
</reference>
<dbReference type="PANTHER" id="PTHR40111">
    <property type="entry name" value="CEPHALOSPORIN-C DEACETYLASE"/>
    <property type="match status" value="1"/>
</dbReference>
<dbReference type="SUPFAM" id="SSF53474">
    <property type="entry name" value="alpha/beta-Hydrolases"/>
    <property type="match status" value="1"/>
</dbReference>
<dbReference type="RefSeq" id="WP_103758751.1">
    <property type="nucleotide sequence ID" value="NZ_CAMUNX010000011.1"/>
</dbReference>
<feature type="domain" description="Acetyl xylan esterase" evidence="3">
    <location>
        <begin position="2"/>
        <end position="320"/>
    </location>
</feature>
<evidence type="ECO:0000313" key="4">
    <source>
        <dbReference type="EMBL" id="NMX02915.1"/>
    </source>
</evidence>
<accession>A0A2J9KN72</accession>
<feature type="active site" description="Nucleophile" evidence="1">
    <location>
        <position position="188"/>
    </location>
</feature>
<feature type="active site" description="Charge relay system" evidence="1">
    <location>
        <position position="274"/>
    </location>
</feature>
<dbReference type="InterPro" id="IPR029058">
    <property type="entry name" value="AB_hydrolase_fold"/>
</dbReference>
<evidence type="ECO:0000256" key="1">
    <source>
        <dbReference type="PIRSR" id="PIRSR639069-1"/>
    </source>
</evidence>
<name>A0A2J9KN72_9ACTO</name>
<dbReference type="Pfam" id="PF05448">
    <property type="entry name" value="AXE1"/>
    <property type="match status" value="1"/>
</dbReference>
<dbReference type="EMBL" id="JABCUS010000005">
    <property type="protein sequence ID" value="NMX02915.1"/>
    <property type="molecule type" value="Genomic_DNA"/>
</dbReference>
<dbReference type="Proteomes" id="UP000575397">
    <property type="component" value="Unassembled WGS sequence"/>
</dbReference>